<evidence type="ECO:0000313" key="3">
    <source>
        <dbReference type="Proteomes" id="UP001362999"/>
    </source>
</evidence>
<keyword evidence="1" id="KW-0472">Membrane</keyword>
<name>A0AAV9ZMC7_9AGAR</name>
<sequence>MEPLLAYRKATLWLLAVYLPTLVIPWVLICVLDFHPLNAPSYDNQQGRIQYMGVLAIYAVLSLIRVLNTISAVLVVPVVGGILAHAAVVFSQRRKVGQRLNLLQLLTLADRGWGSILIMWSARSRGASSSFLWVAALMTIISTIQQPIQSGFVNYEPLIVMSCADLPQDGRCLRRFPTIAAYDAEPGLINYLPHNTITSHVAGEIVALSDLDEIANLWVDNPYANVQYNIDAFTTQPNRGFFFWFSRDGSHARDRYFASALPNGTTTGVLRQHAMRMNSSAHCEPIARDRFPFSSCSGAHPVQTAYSNRFINISVCAPGEAGVTPWKPIRDRQDISEELYIDVQISRELNTFAMRNFTTKCTAGSSMGYFELGNYKNDFAYGPLIDKWPSPENLAADFNDYLTTSHYGVRPTVQDVAKDKDLLITRSMADPFGTRSFNISGPLMTAASALFGNYSFLNIADPVNNLTSNQLFALMCKNGGIPFALPIQLVNGQDFSSYCSDYQIGYITRSKVVADSTIASALGTWFFNRFNATENAEYILDMTMFMANRAALNKAVTLSQGFNQRPIYTSPGTVLYKPTKSLAGTIIVSLLIGMQLVGLGWLVVYIYSVPTWTRSLDALAVARIGGEVPEGELPPLGPVTKEDERRLKRVDGLIGVKDAGVLSEDLELTDVEGAGARAGRGSETSVALIGKETLGEVEVELVLGGRGVVTRRLL</sequence>
<keyword evidence="1" id="KW-1133">Transmembrane helix</keyword>
<evidence type="ECO:0000256" key="1">
    <source>
        <dbReference type="SAM" id="Phobius"/>
    </source>
</evidence>
<proteinExistence type="predicted"/>
<accession>A0AAV9ZMC7</accession>
<dbReference type="AlphaFoldDB" id="A0AAV9ZMC7"/>
<feature type="transmembrane region" description="Helical" evidence="1">
    <location>
        <begin position="47"/>
        <end position="64"/>
    </location>
</feature>
<keyword evidence="1" id="KW-0812">Transmembrane</keyword>
<feature type="transmembrane region" description="Helical" evidence="1">
    <location>
        <begin position="12"/>
        <end position="35"/>
    </location>
</feature>
<comment type="caution">
    <text evidence="2">The sequence shown here is derived from an EMBL/GenBank/DDBJ whole genome shotgun (WGS) entry which is preliminary data.</text>
</comment>
<keyword evidence="3" id="KW-1185">Reference proteome</keyword>
<feature type="transmembrane region" description="Helical" evidence="1">
    <location>
        <begin position="70"/>
        <end position="90"/>
    </location>
</feature>
<protein>
    <submittedName>
        <fullName evidence="2">Uncharacterized protein</fullName>
    </submittedName>
</protein>
<gene>
    <name evidence="2" type="ORF">R3P38DRAFT_2743383</name>
</gene>
<reference evidence="2 3" key="1">
    <citation type="journal article" date="2024" name="J Genomics">
        <title>Draft genome sequencing and assembly of Favolaschia claudopus CIRM-BRFM 2984 isolated from oak limbs.</title>
        <authorList>
            <person name="Navarro D."/>
            <person name="Drula E."/>
            <person name="Chaduli D."/>
            <person name="Cazenave R."/>
            <person name="Ahrendt S."/>
            <person name="Wang J."/>
            <person name="Lipzen A."/>
            <person name="Daum C."/>
            <person name="Barry K."/>
            <person name="Grigoriev I.V."/>
            <person name="Favel A."/>
            <person name="Rosso M.N."/>
            <person name="Martin F."/>
        </authorList>
    </citation>
    <scope>NUCLEOTIDE SEQUENCE [LARGE SCALE GENOMIC DNA]</scope>
    <source>
        <strain evidence="2 3">CIRM-BRFM 2984</strain>
    </source>
</reference>
<dbReference type="EMBL" id="JAWWNJ010000131">
    <property type="protein sequence ID" value="KAK6987510.1"/>
    <property type="molecule type" value="Genomic_DNA"/>
</dbReference>
<organism evidence="2 3">
    <name type="scientific">Favolaschia claudopus</name>
    <dbReference type="NCBI Taxonomy" id="2862362"/>
    <lineage>
        <taxon>Eukaryota</taxon>
        <taxon>Fungi</taxon>
        <taxon>Dikarya</taxon>
        <taxon>Basidiomycota</taxon>
        <taxon>Agaricomycotina</taxon>
        <taxon>Agaricomycetes</taxon>
        <taxon>Agaricomycetidae</taxon>
        <taxon>Agaricales</taxon>
        <taxon>Marasmiineae</taxon>
        <taxon>Mycenaceae</taxon>
        <taxon>Favolaschia</taxon>
    </lineage>
</organism>
<evidence type="ECO:0000313" key="2">
    <source>
        <dbReference type="EMBL" id="KAK6987510.1"/>
    </source>
</evidence>
<dbReference type="Proteomes" id="UP001362999">
    <property type="component" value="Unassembled WGS sequence"/>
</dbReference>
<feature type="transmembrane region" description="Helical" evidence="1">
    <location>
        <begin position="582"/>
        <end position="607"/>
    </location>
</feature>